<keyword evidence="4" id="KW-1185">Reference proteome</keyword>
<feature type="domain" description="PilZ" evidence="2">
    <location>
        <begin position="17"/>
        <end position="95"/>
    </location>
</feature>
<evidence type="ECO:0000259" key="2">
    <source>
        <dbReference type="Pfam" id="PF07238"/>
    </source>
</evidence>
<protein>
    <recommendedName>
        <fullName evidence="2">PilZ domain-containing protein</fullName>
    </recommendedName>
</protein>
<feature type="region of interest" description="Disordered" evidence="1">
    <location>
        <begin position="1"/>
        <end position="20"/>
    </location>
</feature>
<evidence type="ECO:0000256" key="1">
    <source>
        <dbReference type="SAM" id="MobiDB-lite"/>
    </source>
</evidence>
<dbReference type="RefSeq" id="WP_184436474.1">
    <property type="nucleotide sequence ID" value="NZ_JACIGI010000027.1"/>
</dbReference>
<accession>A0A7W6S1B7</accession>
<organism evidence="3 4">
    <name type="scientific">Roseospira goensis</name>
    <dbReference type="NCBI Taxonomy" id="391922"/>
    <lineage>
        <taxon>Bacteria</taxon>
        <taxon>Pseudomonadati</taxon>
        <taxon>Pseudomonadota</taxon>
        <taxon>Alphaproteobacteria</taxon>
        <taxon>Rhodospirillales</taxon>
        <taxon>Rhodospirillaceae</taxon>
        <taxon>Roseospira</taxon>
    </lineage>
</organism>
<evidence type="ECO:0000313" key="3">
    <source>
        <dbReference type="EMBL" id="MBB4287078.1"/>
    </source>
</evidence>
<dbReference type="EMBL" id="JACIGI010000027">
    <property type="protein sequence ID" value="MBB4287078.1"/>
    <property type="molecule type" value="Genomic_DNA"/>
</dbReference>
<name>A0A7W6S1B7_9PROT</name>
<dbReference type="Pfam" id="PF07238">
    <property type="entry name" value="PilZ"/>
    <property type="match status" value="1"/>
</dbReference>
<dbReference type="GO" id="GO:0035438">
    <property type="term" value="F:cyclic-di-GMP binding"/>
    <property type="evidence" value="ECO:0007669"/>
    <property type="project" value="InterPro"/>
</dbReference>
<dbReference type="AlphaFoldDB" id="A0A7W6S1B7"/>
<proteinExistence type="predicted"/>
<comment type="caution">
    <text evidence="3">The sequence shown here is derived from an EMBL/GenBank/DDBJ whole genome shotgun (WGS) entry which is preliminary data.</text>
</comment>
<sequence length="163" mass="17659">MKKHAPGAVDPNHAPHRRSAKRRRVFKGGWLVLADGTSSIRCFVKDISATGARIETNDPPEAEATRLKLTLSDGETLDAEIVRRAGLELGIRFLAEQRPTLAPPPEPIEQLVEQMEAMAIEDVLARIDALGLSEDPALRDASEALAEAYAGLYALVSAKVGPW</sequence>
<gene>
    <name evidence="3" type="ORF">GGD88_002822</name>
</gene>
<dbReference type="Proteomes" id="UP000555728">
    <property type="component" value="Unassembled WGS sequence"/>
</dbReference>
<evidence type="ECO:0000313" key="4">
    <source>
        <dbReference type="Proteomes" id="UP000555728"/>
    </source>
</evidence>
<dbReference type="SUPFAM" id="SSF141371">
    <property type="entry name" value="PilZ domain-like"/>
    <property type="match status" value="1"/>
</dbReference>
<dbReference type="InterPro" id="IPR009875">
    <property type="entry name" value="PilZ_domain"/>
</dbReference>
<dbReference type="Gene3D" id="2.40.10.220">
    <property type="entry name" value="predicted glycosyltransferase like domains"/>
    <property type="match status" value="1"/>
</dbReference>
<reference evidence="3 4" key="1">
    <citation type="submission" date="2020-08" db="EMBL/GenBank/DDBJ databases">
        <title>Genome sequencing of Purple Non-Sulfur Bacteria from various extreme environments.</title>
        <authorList>
            <person name="Mayer M."/>
        </authorList>
    </citation>
    <scope>NUCLEOTIDE SEQUENCE [LARGE SCALE GENOMIC DNA]</scope>
    <source>
        <strain evidence="3 4">JA135</strain>
    </source>
</reference>